<dbReference type="InterPro" id="IPR011045">
    <property type="entry name" value="N2O_reductase_N"/>
</dbReference>
<dbReference type="PANTHER" id="PTHR30344">
    <property type="entry name" value="6-PHOSPHOGLUCONOLACTONASE-RELATED"/>
    <property type="match status" value="1"/>
</dbReference>
<dbReference type="Pfam" id="PF10282">
    <property type="entry name" value="Lactonase"/>
    <property type="match status" value="1"/>
</dbReference>
<proteinExistence type="inferred from homology"/>
<gene>
    <name evidence="3" type="ORF">EYC84_000451</name>
</gene>
<dbReference type="Gene3D" id="2.130.10.10">
    <property type="entry name" value="YVTN repeat-like/Quinoprotein amine dehydrogenase"/>
    <property type="match status" value="1"/>
</dbReference>
<reference evidence="3 4" key="1">
    <citation type="submission" date="2019-06" db="EMBL/GenBank/DDBJ databases">
        <title>Genome Sequence of the Brown Rot Fungal Pathogen Monilinia fructicola.</title>
        <authorList>
            <person name="De Miccolis Angelini R.M."/>
            <person name="Landi L."/>
            <person name="Abate D."/>
            <person name="Pollastro S."/>
            <person name="Romanazzi G."/>
            <person name="Faretra F."/>
        </authorList>
    </citation>
    <scope>NUCLEOTIDE SEQUENCE [LARGE SCALE GENOMIC DNA]</scope>
    <source>
        <strain evidence="3 4">Mfrc123</strain>
    </source>
</reference>
<dbReference type="VEuPathDB" id="FungiDB:MFRU_028g01080"/>
<accession>A0A5M9JNL1</accession>
<dbReference type="SUPFAM" id="SSF50974">
    <property type="entry name" value="Nitrous oxide reductase, N-terminal domain"/>
    <property type="match status" value="1"/>
</dbReference>
<dbReference type="InterPro" id="IPR015943">
    <property type="entry name" value="WD40/YVTN_repeat-like_dom_sf"/>
</dbReference>
<dbReference type="AlphaFoldDB" id="A0A5M9JNL1"/>
<evidence type="ECO:0000256" key="1">
    <source>
        <dbReference type="ARBA" id="ARBA00005564"/>
    </source>
</evidence>
<evidence type="ECO:0000256" key="2">
    <source>
        <dbReference type="SAM" id="MobiDB-lite"/>
    </source>
</evidence>
<feature type="compositionally biased region" description="Low complexity" evidence="2">
    <location>
        <begin position="303"/>
        <end position="313"/>
    </location>
</feature>
<comment type="similarity">
    <text evidence="1">Belongs to the cycloisomerase 2 family.</text>
</comment>
<dbReference type="PANTHER" id="PTHR30344:SF1">
    <property type="entry name" value="6-PHOSPHOGLUCONOLACTONASE"/>
    <property type="match status" value="1"/>
</dbReference>
<comment type="caution">
    <text evidence="3">The sequence shown here is derived from an EMBL/GenBank/DDBJ whole genome shotgun (WGS) entry which is preliminary data.</text>
</comment>
<dbReference type="EMBL" id="VICG01000006">
    <property type="protein sequence ID" value="KAA8571098.1"/>
    <property type="molecule type" value="Genomic_DNA"/>
</dbReference>
<protein>
    <submittedName>
        <fullName evidence="3">Uncharacterized protein</fullName>
    </submittedName>
</protein>
<dbReference type="Proteomes" id="UP000322873">
    <property type="component" value="Unassembled WGS sequence"/>
</dbReference>
<evidence type="ECO:0000313" key="4">
    <source>
        <dbReference type="Proteomes" id="UP000322873"/>
    </source>
</evidence>
<dbReference type="InterPro" id="IPR050282">
    <property type="entry name" value="Cycloisomerase_2"/>
</dbReference>
<name>A0A5M9JNL1_MONFR</name>
<dbReference type="InterPro" id="IPR019405">
    <property type="entry name" value="Lactonase_7-beta_prop"/>
</dbReference>
<feature type="region of interest" description="Disordered" evidence="2">
    <location>
        <begin position="297"/>
        <end position="342"/>
    </location>
</feature>
<keyword evidence="4" id="KW-1185">Reference proteome</keyword>
<dbReference type="GO" id="GO:0017057">
    <property type="term" value="F:6-phosphogluconolactonase activity"/>
    <property type="evidence" value="ECO:0007669"/>
    <property type="project" value="TreeGrafter"/>
</dbReference>
<evidence type="ECO:0000313" key="3">
    <source>
        <dbReference type="EMBL" id="KAA8571098.1"/>
    </source>
</evidence>
<sequence length="342" mass="36559">MSSLMVPLPQIYGTYALETIAVNNVTTDNPSWLHKDPNNGVLYCLNEGLTVPNGSISSFKIGGDGSLNLLGNVPTINGPVGSVLFNQGKTLAAAHYGGSGVSTHNVQPDGTLKHLQTLTFNMTGPGPVSDRQDKPHPHQAILDPSEQFIVVPDLGADLVRIFSIDPETALLTEQAPYKAPAAAVLVTVCSVKLSLVTCITISSRNSTNKITSFEVTYNTGKDLGLTLTKIDSHGIYGNRTTPAGAAAAACLLSPDGRHILTTSRNATILSLPQPPANPQNKTSLPSDTVQTWTINAESKDTPSRLPLLRPTLPFRRRLPTTDVTEPSRNPRCHRPPNKAPEW</sequence>
<organism evidence="3 4">
    <name type="scientific">Monilinia fructicola</name>
    <name type="common">Brown rot fungus</name>
    <name type="synonym">Ciboria fructicola</name>
    <dbReference type="NCBI Taxonomy" id="38448"/>
    <lineage>
        <taxon>Eukaryota</taxon>
        <taxon>Fungi</taxon>
        <taxon>Dikarya</taxon>
        <taxon>Ascomycota</taxon>
        <taxon>Pezizomycotina</taxon>
        <taxon>Leotiomycetes</taxon>
        <taxon>Helotiales</taxon>
        <taxon>Sclerotiniaceae</taxon>
        <taxon>Monilinia</taxon>
    </lineage>
</organism>